<comment type="pathway">
    <text evidence="1">Protein modification; protein ubiquitination.</text>
</comment>
<dbReference type="Proteomes" id="UP000694941">
    <property type="component" value="Unplaced"/>
</dbReference>
<keyword evidence="1" id="KW-0808">Transferase</keyword>
<protein>
    <recommendedName>
        <fullName evidence="1">E3 ubiquitin-protein ligase</fullName>
        <ecNumber evidence="1">2.3.2.27</ecNumber>
    </recommendedName>
</protein>
<comment type="function">
    <text evidence="1">Ubiquitin ligase protein which is a component of the N-end rule pathway. Recognizes and binds to proteins bearing specific N-terminal residues that are destabilizing according to the N-end rule, leading to their ubiquitination and subsequent degradation.</text>
</comment>
<proteinExistence type="inferred from homology"/>
<sequence>SVIKSKILRNEILLQRFTDWSLQDIESRVTQLCLPYVQIASLLQHHLYNENLPEIQNTDLEFSSLCSYLGLFSSSPSSSVQCLNWATPEPLVLIRTWCQEYINFVNKSVIAARNLLDQPLIWHQPAVLQLPHEYSRIFQFYHQRACSVCHSVPKDPSLCLVCGSLVCLRGNCCQKQSLCEASSHSISCGAGTAMYLAVSSSLIIVIRGKRACLWGSVYLDSYGEEDRDLKRGKPLFLSQERYNLLQKQWLGHRFDHTNKRWVWHKDNL</sequence>
<evidence type="ECO:0000313" key="3">
    <source>
        <dbReference type="Proteomes" id="UP000694941"/>
    </source>
</evidence>
<organism evidence="3 4">
    <name type="scientific">Limulus polyphemus</name>
    <name type="common">Atlantic horseshoe crab</name>
    <dbReference type="NCBI Taxonomy" id="6850"/>
    <lineage>
        <taxon>Eukaryota</taxon>
        <taxon>Metazoa</taxon>
        <taxon>Ecdysozoa</taxon>
        <taxon>Arthropoda</taxon>
        <taxon>Chelicerata</taxon>
        <taxon>Merostomata</taxon>
        <taxon>Xiphosura</taxon>
        <taxon>Limulidae</taxon>
        <taxon>Limulus</taxon>
    </lineage>
</organism>
<reference evidence="4" key="1">
    <citation type="submission" date="2025-08" db="UniProtKB">
        <authorList>
            <consortium name="RefSeq"/>
        </authorList>
    </citation>
    <scope>IDENTIFICATION</scope>
    <source>
        <tissue evidence="4">Muscle</tissue>
    </source>
</reference>
<keyword evidence="1" id="KW-0862">Zinc</keyword>
<keyword evidence="1" id="KW-0833">Ubl conjugation pathway</keyword>
<evidence type="ECO:0000256" key="1">
    <source>
        <dbReference type="RuleBase" id="RU366018"/>
    </source>
</evidence>
<dbReference type="GeneID" id="106476684"/>
<dbReference type="EC" id="2.3.2.27" evidence="1"/>
<evidence type="ECO:0000313" key="4">
    <source>
        <dbReference type="RefSeq" id="XP_013792772.1"/>
    </source>
</evidence>
<keyword evidence="1" id="KW-0479">Metal-binding</keyword>
<comment type="similarity">
    <text evidence="1">Belongs to the E3 ubiquitin-protein ligase UBR1-like family.</text>
</comment>
<feature type="domain" description="E3 ubiquitin-protein ligase UBR-like C-terminal" evidence="2">
    <location>
        <begin position="13"/>
        <end position="250"/>
    </location>
</feature>
<evidence type="ECO:0000259" key="2">
    <source>
        <dbReference type="Pfam" id="PF18995"/>
    </source>
</evidence>
<keyword evidence="3" id="KW-1185">Reference proteome</keyword>
<comment type="catalytic activity">
    <reaction evidence="1">
        <text>S-ubiquitinyl-[E2 ubiquitin-conjugating enzyme]-L-cysteine + [acceptor protein]-L-lysine = [E2 ubiquitin-conjugating enzyme]-L-cysteine + N(6)-ubiquitinyl-[acceptor protein]-L-lysine.</text>
        <dbReference type="EC" id="2.3.2.27"/>
    </reaction>
</comment>
<dbReference type="InterPro" id="IPR039164">
    <property type="entry name" value="UBR1-like"/>
</dbReference>
<dbReference type="InterPro" id="IPR044046">
    <property type="entry name" value="E3_ligase_UBR-like_C"/>
</dbReference>
<feature type="non-terminal residue" evidence="4">
    <location>
        <position position="1"/>
    </location>
</feature>
<dbReference type="PANTHER" id="PTHR21497:SF39">
    <property type="entry name" value="E3 UBIQUITIN-PROTEIN LIGASE UBR3"/>
    <property type="match status" value="1"/>
</dbReference>
<dbReference type="Pfam" id="PF18995">
    <property type="entry name" value="PRT6_C"/>
    <property type="match status" value="1"/>
</dbReference>
<dbReference type="PANTHER" id="PTHR21497">
    <property type="entry name" value="UBIQUITIN LIGASE E3 ALPHA-RELATED"/>
    <property type="match status" value="1"/>
</dbReference>
<gene>
    <name evidence="4" type="primary">LOC106476684</name>
</gene>
<dbReference type="RefSeq" id="XP_013792772.1">
    <property type="nucleotide sequence ID" value="XM_013937318.2"/>
</dbReference>
<accession>A0ABM1C1W4</accession>
<name>A0ABM1C1W4_LIMPO</name>
<keyword evidence="1" id="KW-0863">Zinc-finger</keyword>